<dbReference type="InterPro" id="IPR055357">
    <property type="entry name" value="LRR_At1g61320_AtMIF1"/>
</dbReference>
<evidence type="ECO:0000259" key="1">
    <source>
        <dbReference type="Pfam" id="PF23622"/>
    </source>
</evidence>
<sequence>MPMRDAAQVACVSKAFVRSWRCHPNLDFHEKTLGLNFNTLVDRIMKNHSCIGVKSLKFHFPKALVSNKGSCRLDGLESLLLSIVKPGIKELSLNLTVDGNYKFPCSLLSDGNGDQLRCLFLACCHFRPTVAFGCLRSLTKLQLTMVHITASELGCLLFGSFALEHLELRYCSEIVRLKIPFLKQLSHLGVVHCNRLRAIESKAPNLSSICFIGDLKVQLLLAKACHIKKLDSSCNNFAFYARTELPSSMPNLEALTINSYSEMVSTPMAPSRFLHLSFLRVALGGLNFDYLSLISFLDASPSLETFILEERKVRLLVFEDLSDLRILPKHHYSKLKVVKIIKFSSAKSVVELTCHILESTPSLKRLTLDTTHGLQRCSVSKSGKCIFMLKDALAEAHRGLLAAQTYIKPKVPSTVELNVLEPCSQCHAVGL</sequence>
<name>A0AAV5BLA5_ELECO</name>
<dbReference type="SUPFAM" id="SSF52058">
    <property type="entry name" value="L domain-like"/>
    <property type="match status" value="1"/>
</dbReference>
<dbReference type="Gene3D" id="3.80.10.10">
    <property type="entry name" value="Ribonuclease Inhibitor"/>
    <property type="match status" value="1"/>
</dbReference>
<comment type="caution">
    <text evidence="2">The sequence shown here is derived from an EMBL/GenBank/DDBJ whole genome shotgun (WGS) entry which is preliminary data.</text>
</comment>
<gene>
    <name evidence="2" type="primary">ga02604</name>
    <name evidence="2" type="ORF">PR202_ga02604</name>
</gene>
<keyword evidence="3" id="KW-1185">Reference proteome</keyword>
<reference evidence="2" key="2">
    <citation type="submission" date="2021-12" db="EMBL/GenBank/DDBJ databases">
        <title>Resequencing data analysis of finger millet.</title>
        <authorList>
            <person name="Hatakeyama M."/>
            <person name="Aluri S."/>
            <person name="Balachadran M.T."/>
            <person name="Sivarajan S.R."/>
            <person name="Poveda L."/>
            <person name="Shimizu-Inatsugi R."/>
            <person name="Schlapbach R."/>
            <person name="Sreeman S.M."/>
            <person name="Shimizu K.K."/>
        </authorList>
    </citation>
    <scope>NUCLEOTIDE SEQUENCE</scope>
</reference>
<reference evidence="2" key="1">
    <citation type="journal article" date="2018" name="DNA Res.">
        <title>Multiple hybrid de novo genome assembly of finger millet, an orphan allotetraploid crop.</title>
        <authorList>
            <person name="Hatakeyama M."/>
            <person name="Aluri S."/>
            <person name="Balachadran M.T."/>
            <person name="Sivarajan S.R."/>
            <person name="Patrignani A."/>
            <person name="Gruter S."/>
            <person name="Poveda L."/>
            <person name="Shimizu-Inatsugi R."/>
            <person name="Baeten J."/>
            <person name="Francoijs K.J."/>
            <person name="Nataraja K.N."/>
            <person name="Reddy Y.A.N."/>
            <person name="Phadnis S."/>
            <person name="Ravikumar R.L."/>
            <person name="Schlapbach R."/>
            <person name="Sreeman S.M."/>
            <person name="Shimizu K.K."/>
        </authorList>
    </citation>
    <scope>NUCLEOTIDE SEQUENCE</scope>
</reference>
<dbReference type="PANTHER" id="PTHR34145:SF42">
    <property type="entry name" value="F-BOX DOMAIN-CONTAINING PROTEIN"/>
    <property type="match status" value="1"/>
</dbReference>
<evidence type="ECO:0000313" key="3">
    <source>
        <dbReference type="Proteomes" id="UP001054889"/>
    </source>
</evidence>
<dbReference type="Proteomes" id="UP001054889">
    <property type="component" value="Unassembled WGS sequence"/>
</dbReference>
<accession>A0AAV5BLA5</accession>
<dbReference type="AlphaFoldDB" id="A0AAV5BLA5"/>
<dbReference type="InterPro" id="IPR053772">
    <property type="entry name" value="At1g61320/At1g61330-like"/>
</dbReference>
<proteinExistence type="predicted"/>
<dbReference type="InterPro" id="IPR032675">
    <property type="entry name" value="LRR_dom_sf"/>
</dbReference>
<protein>
    <recommendedName>
        <fullName evidence="1">At1g61320/AtMIF1 LRR domain-containing protein</fullName>
    </recommendedName>
</protein>
<evidence type="ECO:0000313" key="2">
    <source>
        <dbReference type="EMBL" id="GJM86717.1"/>
    </source>
</evidence>
<dbReference type="PANTHER" id="PTHR34145">
    <property type="entry name" value="OS02G0105600 PROTEIN"/>
    <property type="match status" value="1"/>
</dbReference>
<feature type="domain" description="At1g61320/AtMIF1 LRR" evidence="1">
    <location>
        <begin position="44"/>
        <end position="424"/>
    </location>
</feature>
<organism evidence="2 3">
    <name type="scientific">Eleusine coracana subsp. coracana</name>
    <dbReference type="NCBI Taxonomy" id="191504"/>
    <lineage>
        <taxon>Eukaryota</taxon>
        <taxon>Viridiplantae</taxon>
        <taxon>Streptophyta</taxon>
        <taxon>Embryophyta</taxon>
        <taxon>Tracheophyta</taxon>
        <taxon>Spermatophyta</taxon>
        <taxon>Magnoliopsida</taxon>
        <taxon>Liliopsida</taxon>
        <taxon>Poales</taxon>
        <taxon>Poaceae</taxon>
        <taxon>PACMAD clade</taxon>
        <taxon>Chloridoideae</taxon>
        <taxon>Cynodonteae</taxon>
        <taxon>Eleusininae</taxon>
        <taxon>Eleusine</taxon>
    </lineage>
</organism>
<dbReference type="Pfam" id="PF23622">
    <property type="entry name" value="LRR_At1g61320_AtMIF1"/>
    <property type="match status" value="1"/>
</dbReference>
<dbReference type="EMBL" id="BQKI01000001">
    <property type="protein sequence ID" value="GJM86717.1"/>
    <property type="molecule type" value="Genomic_DNA"/>
</dbReference>